<keyword evidence="1" id="KW-1133">Transmembrane helix</keyword>
<feature type="transmembrane region" description="Helical" evidence="1">
    <location>
        <begin position="38"/>
        <end position="56"/>
    </location>
</feature>
<reference evidence="2" key="1">
    <citation type="submission" date="2020-10" db="EMBL/GenBank/DDBJ databases">
        <authorList>
            <person name="Gilroy R."/>
        </authorList>
    </citation>
    <scope>NUCLEOTIDE SEQUENCE</scope>
    <source>
        <strain evidence="2">13361</strain>
    </source>
</reference>
<sequence length="132" mass="14251">MKKTSVIQSMITGMGVGFPVTLTCMAAIGGFNPVIREFLTWAVASALCGLVSYLLFRKEESMGIPAILGLHCLCCASITVGAAMFCGYVQSLGQILVAILPVFAVVYLVVLGFFYGCTKWEEKKVNRALEKK</sequence>
<dbReference type="AlphaFoldDB" id="A0A9D0Z156"/>
<name>A0A9D0Z156_9FIRM</name>
<feature type="transmembrane region" description="Helical" evidence="1">
    <location>
        <begin position="12"/>
        <end position="32"/>
    </location>
</feature>
<evidence type="ECO:0000313" key="3">
    <source>
        <dbReference type="Proteomes" id="UP000886796"/>
    </source>
</evidence>
<comment type="caution">
    <text evidence="2">The sequence shown here is derived from an EMBL/GenBank/DDBJ whole genome shotgun (WGS) entry which is preliminary data.</text>
</comment>
<feature type="transmembrane region" description="Helical" evidence="1">
    <location>
        <begin position="96"/>
        <end position="117"/>
    </location>
</feature>
<evidence type="ECO:0000256" key="1">
    <source>
        <dbReference type="SAM" id="Phobius"/>
    </source>
</evidence>
<accession>A0A9D0Z156</accession>
<dbReference type="Proteomes" id="UP000886796">
    <property type="component" value="Unassembled WGS sequence"/>
</dbReference>
<keyword evidence="1" id="KW-0812">Transmembrane</keyword>
<organism evidence="2 3">
    <name type="scientific">Candidatus Faecousia excrementigallinarum</name>
    <dbReference type="NCBI Taxonomy" id="2840806"/>
    <lineage>
        <taxon>Bacteria</taxon>
        <taxon>Bacillati</taxon>
        <taxon>Bacillota</taxon>
        <taxon>Clostridia</taxon>
        <taxon>Eubacteriales</taxon>
        <taxon>Oscillospiraceae</taxon>
        <taxon>Faecousia</taxon>
    </lineage>
</organism>
<dbReference type="EMBL" id="DVFK01000012">
    <property type="protein sequence ID" value="HIQ67060.1"/>
    <property type="molecule type" value="Genomic_DNA"/>
</dbReference>
<dbReference type="InterPro" id="IPR021560">
    <property type="entry name" value="DUF3021"/>
</dbReference>
<proteinExistence type="predicted"/>
<keyword evidence="1" id="KW-0472">Membrane</keyword>
<reference evidence="2" key="2">
    <citation type="journal article" date="2021" name="PeerJ">
        <title>Extensive microbial diversity within the chicken gut microbiome revealed by metagenomics and culture.</title>
        <authorList>
            <person name="Gilroy R."/>
            <person name="Ravi A."/>
            <person name="Getino M."/>
            <person name="Pursley I."/>
            <person name="Horton D.L."/>
            <person name="Alikhan N.F."/>
            <person name="Baker D."/>
            <person name="Gharbi K."/>
            <person name="Hall N."/>
            <person name="Watson M."/>
            <person name="Adriaenssens E.M."/>
            <person name="Foster-Nyarko E."/>
            <person name="Jarju S."/>
            <person name="Secka A."/>
            <person name="Antonio M."/>
            <person name="Oren A."/>
            <person name="Chaudhuri R.R."/>
            <person name="La Ragione R."/>
            <person name="Hildebrand F."/>
            <person name="Pallen M.J."/>
        </authorList>
    </citation>
    <scope>NUCLEOTIDE SEQUENCE</scope>
    <source>
        <strain evidence="2">13361</strain>
    </source>
</reference>
<dbReference type="Pfam" id="PF11457">
    <property type="entry name" value="DUF3021"/>
    <property type="match status" value="1"/>
</dbReference>
<feature type="transmembrane region" description="Helical" evidence="1">
    <location>
        <begin position="68"/>
        <end position="90"/>
    </location>
</feature>
<protein>
    <submittedName>
        <fullName evidence="2">DUF3021 family protein</fullName>
    </submittedName>
</protein>
<evidence type="ECO:0000313" key="2">
    <source>
        <dbReference type="EMBL" id="HIQ67060.1"/>
    </source>
</evidence>
<gene>
    <name evidence="2" type="ORF">IAB74_00935</name>
</gene>